<dbReference type="AlphaFoldDB" id="A0A423MGY3"/>
<organism evidence="2 3">
    <name type="scientific">Pseudomonas fluorescens</name>
    <dbReference type="NCBI Taxonomy" id="294"/>
    <lineage>
        <taxon>Bacteria</taxon>
        <taxon>Pseudomonadati</taxon>
        <taxon>Pseudomonadota</taxon>
        <taxon>Gammaproteobacteria</taxon>
        <taxon>Pseudomonadales</taxon>
        <taxon>Pseudomonadaceae</taxon>
        <taxon>Pseudomonas</taxon>
    </lineage>
</organism>
<protein>
    <recommendedName>
        <fullName evidence="1">Stability determinant domain-containing protein</fullName>
    </recommendedName>
</protein>
<evidence type="ECO:0000313" key="3">
    <source>
        <dbReference type="Proteomes" id="UP000285378"/>
    </source>
</evidence>
<reference evidence="2 3" key="1">
    <citation type="submission" date="2016-10" db="EMBL/GenBank/DDBJ databases">
        <title>Comparative genome analysis of multiple Pseudomonas spp. focuses on biocontrol and plant growth promoting traits.</title>
        <authorList>
            <person name="Tao X.-Y."/>
            <person name="Taylor C.G."/>
        </authorList>
    </citation>
    <scope>NUCLEOTIDE SEQUENCE [LARGE SCALE GENOMIC DNA]</scope>
    <source>
        <strain evidence="2 3">28B5</strain>
    </source>
</reference>
<dbReference type="Pfam" id="PF21217">
    <property type="entry name" value="PaaA2"/>
    <property type="match status" value="1"/>
</dbReference>
<comment type="caution">
    <text evidence="2">The sequence shown here is derived from an EMBL/GenBank/DDBJ whole genome shotgun (WGS) entry which is preliminary data.</text>
</comment>
<dbReference type="Gene3D" id="6.20.450.20">
    <property type="match status" value="1"/>
</dbReference>
<gene>
    <name evidence="2" type="ORF">BK670_08390</name>
</gene>
<feature type="domain" description="Stability determinant" evidence="1">
    <location>
        <begin position="14"/>
        <end position="40"/>
    </location>
</feature>
<accession>A0A423MGY3</accession>
<name>A0A423MGY3_PSEFL</name>
<dbReference type="EMBL" id="MOBX01000005">
    <property type="protein sequence ID" value="RON83145.1"/>
    <property type="molecule type" value="Genomic_DNA"/>
</dbReference>
<evidence type="ECO:0000259" key="1">
    <source>
        <dbReference type="Pfam" id="PF21217"/>
    </source>
</evidence>
<sequence>MNVTSDEFGPPSDEDTYTAWFIRQVQASLDDPRPGIPDEVARTLMADKRARLKQKFDQRR</sequence>
<dbReference type="InterPro" id="IPR048851">
    <property type="entry name" value="PaaA2_dom"/>
</dbReference>
<dbReference type="OrthoDB" id="3174560at2"/>
<evidence type="ECO:0000313" key="2">
    <source>
        <dbReference type="EMBL" id="RON83145.1"/>
    </source>
</evidence>
<dbReference type="Proteomes" id="UP000285378">
    <property type="component" value="Unassembled WGS sequence"/>
</dbReference>
<dbReference type="RefSeq" id="WP_123449447.1">
    <property type="nucleotide sequence ID" value="NZ_MOBX01000005.1"/>
</dbReference>
<proteinExistence type="predicted"/>